<organism evidence="1 2">
    <name type="scientific">Auriscalpium vulgare</name>
    <dbReference type="NCBI Taxonomy" id="40419"/>
    <lineage>
        <taxon>Eukaryota</taxon>
        <taxon>Fungi</taxon>
        <taxon>Dikarya</taxon>
        <taxon>Basidiomycota</taxon>
        <taxon>Agaricomycotina</taxon>
        <taxon>Agaricomycetes</taxon>
        <taxon>Russulales</taxon>
        <taxon>Auriscalpiaceae</taxon>
        <taxon>Auriscalpium</taxon>
    </lineage>
</organism>
<gene>
    <name evidence="1" type="ORF">FA95DRAFT_1613254</name>
</gene>
<keyword evidence="2" id="KW-1185">Reference proteome</keyword>
<reference evidence="1" key="1">
    <citation type="submission" date="2021-02" db="EMBL/GenBank/DDBJ databases">
        <authorList>
            <consortium name="DOE Joint Genome Institute"/>
            <person name="Ahrendt S."/>
            <person name="Looney B.P."/>
            <person name="Miyauchi S."/>
            <person name="Morin E."/>
            <person name="Drula E."/>
            <person name="Courty P.E."/>
            <person name="Chicoki N."/>
            <person name="Fauchery L."/>
            <person name="Kohler A."/>
            <person name="Kuo A."/>
            <person name="Labutti K."/>
            <person name="Pangilinan J."/>
            <person name="Lipzen A."/>
            <person name="Riley R."/>
            <person name="Andreopoulos W."/>
            <person name="He G."/>
            <person name="Johnson J."/>
            <person name="Barry K.W."/>
            <person name="Grigoriev I.V."/>
            <person name="Nagy L."/>
            <person name="Hibbett D."/>
            <person name="Henrissat B."/>
            <person name="Matheny P.B."/>
            <person name="Labbe J."/>
            <person name="Martin F."/>
        </authorList>
    </citation>
    <scope>NUCLEOTIDE SEQUENCE</scope>
    <source>
        <strain evidence="1">FP105234-sp</strain>
    </source>
</reference>
<accession>A0ACB8R4R3</accession>
<name>A0ACB8R4R3_9AGAM</name>
<evidence type="ECO:0000313" key="2">
    <source>
        <dbReference type="Proteomes" id="UP000814033"/>
    </source>
</evidence>
<evidence type="ECO:0000313" key="1">
    <source>
        <dbReference type="EMBL" id="KAI0038601.1"/>
    </source>
</evidence>
<proteinExistence type="predicted"/>
<feature type="non-terminal residue" evidence="1">
    <location>
        <position position="838"/>
    </location>
</feature>
<dbReference type="Proteomes" id="UP000814033">
    <property type="component" value="Unassembled WGS sequence"/>
</dbReference>
<reference evidence="1" key="2">
    <citation type="journal article" date="2022" name="New Phytol.">
        <title>Evolutionary transition to the ectomycorrhizal habit in the genomes of a hyperdiverse lineage of mushroom-forming fungi.</title>
        <authorList>
            <person name="Looney B."/>
            <person name="Miyauchi S."/>
            <person name="Morin E."/>
            <person name="Drula E."/>
            <person name="Courty P.E."/>
            <person name="Kohler A."/>
            <person name="Kuo A."/>
            <person name="LaButti K."/>
            <person name="Pangilinan J."/>
            <person name="Lipzen A."/>
            <person name="Riley R."/>
            <person name="Andreopoulos W."/>
            <person name="He G."/>
            <person name="Johnson J."/>
            <person name="Nolan M."/>
            <person name="Tritt A."/>
            <person name="Barry K.W."/>
            <person name="Grigoriev I.V."/>
            <person name="Nagy L.G."/>
            <person name="Hibbett D."/>
            <person name="Henrissat B."/>
            <person name="Matheny P.B."/>
            <person name="Labbe J."/>
            <person name="Martin F.M."/>
        </authorList>
    </citation>
    <scope>NUCLEOTIDE SEQUENCE</scope>
    <source>
        <strain evidence="1">FP105234-sp</strain>
    </source>
</reference>
<dbReference type="EMBL" id="MU276456">
    <property type="protein sequence ID" value="KAI0038601.1"/>
    <property type="molecule type" value="Genomic_DNA"/>
</dbReference>
<protein>
    <submittedName>
        <fullName evidence="1">Uncharacterized protein</fullName>
    </submittedName>
</protein>
<comment type="caution">
    <text evidence="1">The sequence shown here is derived from an EMBL/GenBank/DDBJ whole genome shotgun (WGS) entry which is preliminary data.</text>
</comment>
<sequence length="838" mass="93902">MPTVSANPPRSFTLGRIANRDAQTAAWHKVGAARPTRVMSNEADENTWLASSNADWIPPFPDLFPAFVTERSDGLRGHHEPTRVPQRYNDARPWLAYMWSRKFDDPASLSLVRDKKCYTERWVPEPRRVAIRADTAQLLIDEYVAARELAEEVDIRLLDNQHRIPADLRLDDEVFTALRYGRTDLHSTLITCATVQRAIIELRGFALWANYTLAFKAGFITRQEDLLPVVGCWVLAKDTHIWETLTYGGVPCWRATPTPPKDPAAYFVPITGVPADLALDDWDEDVHHPRPEHTYGRKEQKARAEIARLEAAGKHWDAMETQDAFDGYSQPISWDERVQARREMQGDSPSPEPRPPAPRRDRPRRRGAHRRSRSHSPRRGYAPYRQDGRLSERTHANRFARSRSPRRRRAPSRSQSPIAGPSHDARRGDRWAGSRSLSPPLLARRMAYTWRSPSPGDPDREPRLLRRLRSASPPSRSRSPSPAPARTRSRSRSRSTFSRETVATPRAARSRSPSPAASGVHSPLVSSPTNPMAVSPPSVPTTPALAAEPAAVDFGDVGDAPATQVLQLSATQVVRTSLAMTTDGARHYVRLGWWDDAFLASPLAPWESLSLAPPYASDQYQYPVPPPSVLESDRALYVWQSISSVYITTICNEPPARWTGGRVKEWKSRLRPKGVAGAALRNLPSAAPTVADLIGVTDAAGQPWVVLDEAARSGIRWAARTFLFRRDFERLVFARTPGAPLWPSNHALFLSVRARARRVWGSTSAFYPDVDEERFLDSGDELIRLRHWRAFGALLASREGVNGITIEAAMGGPVTDMPGILLRLFASYFRDTFDRDPT</sequence>